<comment type="caution">
    <text evidence="1">The sequence shown here is derived from an EMBL/GenBank/DDBJ whole genome shotgun (WGS) entry which is preliminary data.</text>
</comment>
<dbReference type="AlphaFoldDB" id="A0A7Z0BJG7"/>
<reference evidence="1 2" key="1">
    <citation type="submission" date="2020-07" db="EMBL/GenBank/DDBJ databases">
        <title>Sequencing the genomes of 1000 actinobacteria strains.</title>
        <authorList>
            <person name="Klenk H.-P."/>
        </authorList>
    </citation>
    <scope>NUCLEOTIDE SEQUENCE [LARGE SCALE GENOMIC DNA]</scope>
    <source>
        <strain evidence="1 2">DSM 45278</strain>
    </source>
</reference>
<sequence length="141" mass="15667">MEPTRRHVEKLLHAQARDNAARDARIAALEAEGYRIVAVGQVGACGEDGKAFWEVRDWRTDELLASGRSEARNTFSATRDEWWDIGRIWADVAPGEVEPTEGVPPSLAETLADWLSLASTSDEEVAEYVGWSVEQVKRSRG</sequence>
<proteinExistence type="predicted"/>
<accession>A0A7Z0BJG7</accession>
<evidence type="ECO:0000313" key="2">
    <source>
        <dbReference type="Proteomes" id="UP000584931"/>
    </source>
</evidence>
<evidence type="ECO:0000313" key="1">
    <source>
        <dbReference type="EMBL" id="NYH51364.1"/>
    </source>
</evidence>
<dbReference type="Proteomes" id="UP000584931">
    <property type="component" value="Unassembled WGS sequence"/>
</dbReference>
<dbReference type="EMBL" id="JACCHL010000001">
    <property type="protein sequence ID" value="NYH51364.1"/>
    <property type="molecule type" value="Genomic_DNA"/>
</dbReference>
<organism evidence="1 2">
    <name type="scientific">Nocardiopsis sinuspersici</name>
    <dbReference type="NCBI Taxonomy" id="501010"/>
    <lineage>
        <taxon>Bacteria</taxon>
        <taxon>Bacillati</taxon>
        <taxon>Actinomycetota</taxon>
        <taxon>Actinomycetes</taxon>
        <taxon>Streptosporangiales</taxon>
        <taxon>Nocardiopsidaceae</taxon>
        <taxon>Nocardiopsis</taxon>
    </lineage>
</organism>
<gene>
    <name evidence="1" type="ORF">HNR06_000953</name>
</gene>
<name>A0A7Z0BJG7_9ACTN</name>
<protein>
    <submittedName>
        <fullName evidence="1">Uncharacterized protein</fullName>
    </submittedName>
</protein>